<keyword evidence="2" id="KW-1185">Reference proteome</keyword>
<gene>
    <name evidence="1" type="ORF">V6N12_025989</name>
</gene>
<evidence type="ECO:0000313" key="2">
    <source>
        <dbReference type="Proteomes" id="UP001472677"/>
    </source>
</evidence>
<accession>A0ABR2DQH0</accession>
<protein>
    <submittedName>
        <fullName evidence="1">Uncharacterized protein</fullName>
    </submittedName>
</protein>
<dbReference type="Proteomes" id="UP001472677">
    <property type="component" value="Unassembled WGS sequence"/>
</dbReference>
<organism evidence="1 2">
    <name type="scientific">Hibiscus sabdariffa</name>
    <name type="common">roselle</name>
    <dbReference type="NCBI Taxonomy" id="183260"/>
    <lineage>
        <taxon>Eukaryota</taxon>
        <taxon>Viridiplantae</taxon>
        <taxon>Streptophyta</taxon>
        <taxon>Embryophyta</taxon>
        <taxon>Tracheophyta</taxon>
        <taxon>Spermatophyta</taxon>
        <taxon>Magnoliopsida</taxon>
        <taxon>eudicotyledons</taxon>
        <taxon>Gunneridae</taxon>
        <taxon>Pentapetalae</taxon>
        <taxon>rosids</taxon>
        <taxon>malvids</taxon>
        <taxon>Malvales</taxon>
        <taxon>Malvaceae</taxon>
        <taxon>Malvoideae</taxon>
        <taxon>Hibiscus</taxon>
    </lineage>
</organism>
<name>A0ABR2DQH0_9ROSI</name>
<dbReference type="EMBL" id="JBBPBM010000023">
    <property type="protein sequence ID" value="KAK8545143.1"/>
    <property type="molecule type" value="Genomic_DNA"/>
</dbReference>
<sequence>MAKMKAAVEETLGGEYGIGFSVEDRVLEGVLSGSNHFVNSRFERWLKDIFKTGLQTVKNGGGEGGIDEIRLSYGGILEKSVGNGYMGTCLPNKIQVCFGGFLM</sequence>
<comment type="caution">
    <text evidence="1">The sequence shown here is derived from an EMBL/GenBank/DDBJ whole genome shotgun (WGS) entry which is preliminary data.</text>
</comment>
<evidence type="ECO:0000313" key="1">
    <source>
        <dbReference type="EMBL" id="KAK8545143.1"/>
    </source>
</evidence>
<reference evidence="1 2" key="1">
    <citation type="journal article" date="2024" name="G3 (Bethesda)">
        <title>Genome assembly of Hibiscus sabdariffa L. provides insights into metabolisms of medicinal natural products.</title>
        <authorList>
            <person name="Kim T."/>
        </authorList>
    </citation>
    <scope>NUCLEOTIDE SEQUENCE [LARGE SCALE GENOMIC DNA]</scope>
    <source>
        <strain evidence="1">TK-2024</strain>
        <tissue evidence="1">Old leaves</tissue>
    </source>
</reference>
<proteinExistence type="predicted"/>